<evidence type="ECO:0008006" key="4">
    <source>
        <dbReference type="Google" id="ProtNLM"/>
    </source>
</evidence>
<dbReference type="AlphaFoldDB" id="A0A2D0NA40"/>
<accession>A0A2D0NA40</accession>
<dbReference type="OrthoDB" id="982833at2"/>
<dbReference type="Proteomes" id="UP000223913">
    <property type="component" value="Unassembled WGS sequence"/>
</dbReference>
<comment type="caution">
    <text evidence="2">The sequence shown here is derived from an EMBL/GenBank/DDBJ whole genome shotgun (WGS) entry which is preliminary data.</text>
</comment>
<sequence length="149" mass="17501">MHRNQRAWLGLLLLIVFLPACQEETALPYSIEGAYNCYQDETWTLESVDDALIGEWDHVYYSCYSGEMEEIPVGDLRLVFKENHELEIYRDGLLDRQDTWEVIPRGSENFALTTSQIQPWLNGDIVICEDLLVFFESYIDGCDNYFERR</sequence>
<feature type="chain" id="PRO_5012157932" description="Lipocalin-like domain-containing protein" evidence="1">
    <location>
        <begin position="23"/>
        <end position="149"/>
    </location>
</feature>
<dbReference type="EMBL" id="PDUD01000023">
    <property type="protein sequence ID" value="PHN05029.1"/>
    <property type="molecule type" value="Genomic_DNA"/>
</dbReference>
<feature type="signal peptide" evidence="1">
    <location>
        <begin position="1"/>
        <end position="22"/>
    </location>
</feature>
<name>A0A2D0NA40_FLAN2</name>
<evidence type="ECO:0000256" key="1">
    <source>
        <dbReference type="SAM" id="SignalP"/>
    </source>
</evidence>
<proteinExistence type="predicted"/>
<protein>
    <recommendedName>
        <fullName evidence="4">Lipocalin-like domain-containing protein</fullName>
    </recommendedName>
</protein>
<organism evidence="2 3">
    <name type="scientific">Flavilitoribacter nigricans (strain ATCC 23147 / DSM 23189 / NBRC 102662 / NCIMB 1420 / SS-2)</name>
    <name type="common">Lewinella nigricans</name>
    <dbReference type="NCBI Taxonomy" id="1122177"/>
    <lineage>
        <taxon>Bacteria</taxon>
        <taxon>Pseudomonadati</taxon>
        <taxon>Bacteroidota</taxon>
        <taxon>Saprospiria</taxon>
        <taxon>Saprospirales</taxon>
        <taxon>Lewinellaceae</taxon>
        <taxon>Flavilitoribacter</taxon>
    </lineage>
</organism>
<keyword evidence="1" id="KW-0732">Signal</keyword>
<keyword evidence="3" id="KW-1185">Reference proteome</keyword>
<gene>
    <name evidence="2" type="ORF">CRP01_18560</name>
</gene>
<evidence type="ECO:0000313" key="3">
    <source>
        <dbReference type="Proteomes" id="UP000223913"/>
    </source>
</evidence>
<reference evidence="2 3" key="1">
    <citation type="submission" date="2017-10" db="EMBL/GenBank/DDBJ databases">
        <title>The draft genome sequence of Lewinella nigricans NBRC 102662.</title>
        <authorList>
            <person name="Wang K."/>
        </authorList>
    </citation>
    <scope>NUCLEOTIDE SEQUENCE [LARGE SCALE GENOMIC DNA]</scope>
    <source>
        <strain evidence="2 3">NBRC 102662</strain>
    </source>
</reference>
<dbReference type="RefSeq" id="WP_099151576.1">
    <property type="nucleotide sequence ID" value="NZ_PDUD01000023.1"/>
</dbReference>
<evidence type="ECO:0000313" key="2">
    <source>
        <dbReference type="EMBL" id="PHN05029.1"/>
    </source>
</evidence>